<reference evidence="1 2" key="1">
    <citation type="journal article" date="2021" name="Hortic Res">
        <title>High-quality reference genome and annotation aids understanding of berry development for evergreen blueberry (Vaccinium darrowii).</title>
        <authorList>
            <person name="Yu J."/>
            <person name="Hulse-Kemp A.M."/>
            <person name="Babiker E."/>
            <person name="Staton M."/>
        </authorList>
    </citation>
    <scope>NUCLEOTIDE SEQUENCE [LARGE SCALE GENOMIC DNA]</scope>
    <source>
        <strain evidence="2">cv. NJ 8807/NJ 8810</strain>
        <tissue evidence="1">Young leaf</tissue>
    </source>
</reference>
<keyword evidence="2" id="KW-1185">Reference proteome</keyword>
<dbReference type="Proteomes" id="UP000828048">
    <property type="component" value="Chromosome 3"/>
</dbReference>
<accession>A0ACB7YV03</accession>
<comment type="caution">
    <text evidence="1">The sequence shown here is derived from an EMBL/GenBank/DDBJ whole genome shotgun (WGS) entry which is preliminary data.</text>
</comment>
<sequence>MACRSNSAVSRQEVMWGSIPLPHDGVSGIEPLLELDSVQLAHNGECIDDTFVDQLLHQDSFYELNVCGDREVIPRVGDHYQVEIPQLMTESEYLLYSKDPFEEGCVSVVPGDFLMGLPIPITRINTEIEYMKQQGKKFLGDPNRTSSKNRHSEACSSKATGVSLKVEDSNHSADSNNLNLEREMKRKVHQKYRGEGYCLVPGSSGGSWSDIEEVSFLLGLYIFGKNLNQVRRFIDTRTMGDILSHYYGKFYKSDEYRRWSDCRKMRSKRCAYGPRIFIGWRQQELLSRLCLHVPEACQNTILEVSKKFGEGKVSLEEYVSTLKITVGMKSLVEAVGIGNGKQDLTGIAPETSKYNRVNPTHPEVANGKAWSSLSPSEITKFLTGKVRLSKARSSDLFWEAVWPRLLARGWHSEQPRDMKDGYIDSLVFLMPGVKKFSRRRLEKGNHYFDCVADVLKKVASEPFLLELDTEADERDGDNGSMEISPETKLEQPSYLKARTPNLNSDLVKLTVVDTSLKNGKSFMVRELKTSPLEVSKKTTSRSHYEEHDTMSLDQKEINISNVKNMSSAIGDLSTEEYLEMGNSDQGNPIKTSYSVNACIKISKDRESSCDGKKPRKLLKCGQRVKESSLSFLVPLTKRRRKVLACTQTELSHCLLSSSASCSLEQEKNCSSERSHGLDSTQEKVLSTISSRDSVTEAHDGIFCLHEKSQSPTLIDLNLPQVTPYLETVEGSAVESRNGGDYQTSKIPENSCAPVVPSADSTGNFRRQGTRNRPPTARSLEALANGFLTINRRRKHKESFCKKNSTATPQVF</sequence>
<gene>
    <name evidence="1" type="ORF">Vadar_012658</name>
</gene>
<evidence type="ECO:0000313" key="2">
    <source>
        <dbReference type="Proteomes" id="UP000828048"/>
    </source>
</evidence>
<proteinExistence type="predicted"/>
<dbReference type="EMBL" id="CM037153">
    <property type="protein sequence ID" value="KAH7857435.1"/>
    <property type="molecule type" value="Genomic_DNA"/>
</dbReference>
<organism evidence="1 2">
    <name type="scientific">Vaccinium darrowii</name>
    <dbReference type="NCBI Taxonomy" id="229202"/>
    <lineage>
        <taxon>Eukaryota</taxon>
        <taxon>Viridiplantae</taxon>
        <taxon>Streptophyta</taxon>
        <taxon>Embryophyta</taxon>
        <taxon>Tracheophyta</taxon>
        <taxon>Spermatophyta</taxon>
        <taxon>Magnoliopsida</taxon>
        <taxon>eudicotyledons</taxon>
        <taxon>Gunneridae</taxon>
        <taxon>Pentapetalae</taxon>
        <taxon>asterids</taxon>
        <taxon>Ericales</taxon>
        <taxon>Ericaceae</taxon>
        <taxon>Vaccinioideae</taxon>
        <taxon>Vaccinieae</taxon>
        <taxon>Vaccinium</taxon>
    </lineage>
</organism>
<evidence type="ECO:0000313" key="1">
    <source>
        <dbReference type="EMBL" id="KAH7857435.1"/>
    </source>
</evidence>
<protein>
    <submittedName>
        <fullName evidence="1">Uncharacterized protein</fullName>
    </submittedName>
</protein>
<name>A0ACB7YV03_9ERIC</name>